<evidence type="ECO:0000256" key="2">
    <source>
        <dbReference type="ARBA" id="ARBA00022692"/>
    </source>
</evidence>
<evidence type="ECO:0000256" key="5">
    <source>
        <dbReference type="SAM" id="Phobius"/>
    </source>
</evidence>
<organism evidence="7 8">
    <name type="scientific">Acinetobacter brisouii CIP 110357</name>
    <dbReference type="NCBI Taxonomy" id="1341683"/>
    <lineage>
        <taxon>Bacteria</taxon>
        <taxon>Pseudomonadati</taxon>
        <taxon>Pseudomonadota</taxon>
        <taxon>Gammaproteobacteria</taxon>
        <taxon>Moraxellales</taxon>
        <taxon>Moraxellaceae</taxon>
        <taxon>Acinetobacter</taxon>
    </lineage>
</organism>
<evidence type="ECO:0000256" key="3">
    <source>
        <dbReference type="ARBA" id="ARBA00022989"/>
    </source>
</evidence>
<dbReference type="Proteomes" id="UP000018418">
    <property type="component" value="Unassembled WGS sequence"/>
</dbReference>
<feature type="domain" description="Translocation and assembly module TamB C-terminal" evidence="6">
    <location>
        <begin position="1154"/>
        <end position="1501"/>
    </location>
</feature>
<feature type="transmembrane region" description="Helical" evidence="5">
    <location>
        <begin position="20"/>
        <end position="42"/>
    </location>
</feature>
<evidence type="ECO:0000313" key="8">
    <source>
        <dbReference type="Proteomes" id="UP000018418"/>
    </source>
</evidence>
<dbReference type="EMBL" id="AYEU01000004">
    <property type="protein sequence ID" value="ESK51952.1"/>
    <property type="molecule type" value="Genomic_DNA"/>
</dbReference>
<dbReference type="OrthoDB" id="5555605at2"/>
<comment type="subcellular location">
    <subcellularLocation>
        <location evidence="1">Membrane</location>
        <topology evidence="1">Single-pass membrane protein</topology>
    </subcellularLocation>
</comment>
<reference evidence="7 8" key="1">
    <citation type="submission" date="2013-10" db="EMBL/GenBank/DDBJ databases">
        <title>The Genome Sequence of Acinetobacter brisouii CIP 110357.</title>
        <authorList>
            <consortium name="The Broad Institute Genomics Platform"/>
            <consortium name="The Broad Institute Genome Sequencing Center for Infectious Disease"/>
            <person name="Cerqueira G."/>
            <person name="Feldgarden M."/>
            <person name="Courvalin P."/>
            <person name="Grillot-Courvalin C."/>
            <person name="Clermont D."/>
            <person name="Rocha E."/>
            <person name="Yoon E.-J."/>
            <person name="Nemec A."/>
            <person name="Young S.K."/>
            <person name="Zeng Q."/>
            <person name="Gargeya S."/>
            <person name="Fitzgerald M."/>
            <person name="Abouelleil A."/>
            <person name="Alvarado L."/>
            <person name="Berlin A.M."/>
            <person name="Chapman S.B."/>
            <person name="Gainer-Dewar J."/>
            <person name="Goldberg J."/>
            <person name="Gnerre S."/>
            <person name="Griggs A."/>
            <person name="Gujja S."/>
            <person name="Hansen M."/>
            <person name="Howarth C."/>
            <person name="Imamovic A."/>
            <person name="Ireland A."/>
            <person name="Larimer J."/>
            <person name="McCowan C."/>
            <person name="Murphy C."/>
            <person name="Pearson M."/>
            <person name="Poon T.W."/>
            <person name="Priest M."/>
            <person name="Roberts A."/>
            <person name="Saif S."/>
            <person name="Shea T."/>
            <person name="Sykes S."/>
            <person name="Wortman J."/>
            <person name="Nusbaum C."/>
            <person name="Birren B."/>
        </authorList>
    </citation>
    <scope>NUCLEOTIDE SEQUENCE [LARGE SCALE GENOMIC DNA]</scope>
    <source>
        <strain evidence="7 8">CIP 110357</strain>
    </source>
</reference>
<dbReference type="PATRIC" id="fig|1341683.3.peg.1036"/>
<gene>
    <name evidence="7" type="ORF">P255_01047</name>
</gene>
<dbReference type="Pfam" id="PF04357">
    <property type="entry name" value="TamB"/>
    <property type="match status" value="1"/>
</dbReference>
<dbReference type="InterPro" id="IPR007452">
    <property type="entry name" value="TamB_C"/>
</dbReference>
<evidence type="ECO:0000259" key="6">
    <source>
        <dbReference type="Pfam" id="PF04357"/>
    </source>
</evidence>
<dbReference type="GO" id="GO:0009306">
    <property type="term" value="P:protein secretion"/>
    <property type="evidence" value="ECO:0007669"/>
    <property type="project" value="InterPro"/>
</dbReference>
<proteinExistence type="predicted"/>
<keyword evidence="2 5" id="KW-0812">Transmembrane</keyword>
<dbReference type="HOGENOM" id="CLU_002338_2_0_6"/>
<dbReference type="PANTHER" id="PTHR36985">
    <property type="entry name" value="TRANSLOCATION AND ASSEMBLY MODULE SUBUNIT TAMB"/>
    <property type="match status" value="1"/>
</dbReference>
<evidence type="ECO:0000313" key="7">
    <source>
        <dbReference type="EMBL" id="ESK51952.1"/>
    </source>
</evidence>
<dbReference type="PANTHER" id="PTHR36985:SF1">
    <property type="entry name" value="TRANSLOCATION AND ASSEMBLY MODULE SUBUNIT TAMB"/>
    <property type="match status" value="1"/>
</dbReference>
<evidence type="ECO:0000256" key="1">
    <source>
        <dbReference type="ARBA" id="ARBA00004167"/>
    </source>
</evidence>
<keyword evidence="3 5" id="KW-1133">Transmembrane helix</keyword>
<keyword evidence="4 5" id="KW-0472">Membrane</keyword>
<sequence>MTEQQQQPENLATQPKRHILRTVVLSFLGIILLLVVALAVMFSTDRGSQFLLDRVLQSQKIIKYEYEGGNFLKGLTLRKMDINVNGIEIKVKRAKVIIGWRAIVEKELHFSHAEVESLEIIDQRPPSNQPFKYNQIKLPFTLRLDAATLDHLQIRVRKTVVNFYDIQLHKALWSGTELKFKDSSFNMGYLSVKQASGQMKFEQKYPLQAIGKLNIPALRALNIHDITVHAGGTLDTITAGAATHTPDLLSARMIIQPLHAHVPMWGQLNLKNYNWPLLTGEKLWSKTGVAKVDGNASGMNIHVKTDLRGKDLPEGNYQVEMFTDYLHQLNISKFNGQVMQGDLHATGLVNWQHAVRWEAQGRMQGMQPKDKLVPASIRDFLPPNLDGNLTSAGTLGKGLHTTASVSFDKYETWKLKLDQAPVKDKKVQPMLINLAWQNINRPMPYIGGLNSPSGQVDVTVQKGQENIQVATQVIKHEQGWLPTGQYQAKLNFKNQDLNIPEFKYVTPEGGLTGHAVLQLPTAKRQFKWNAGVVAKNFNLQSMIAAAPVNLLNGQLNASGYANKNQQIIEFKGVDLKGQLADQAHDTVHLTGTSTVAVIFNDQKTGGGLKGYAVRYNGALQSSRVPNSAGILQLNLSGTSDFIKISRLSHDGAAGKILADGLVSLKNGIAWKINAALVHFKPQYFISSLNGEISGVVKTEGLWSDALKRISIQQLNLAGMINRQVVRGKGNLAVVINSNQKGLVPQQFEANNLFLAYAGNQLQATGNAQNLHLQVNAPALYAIYSGLRGRAYGYLDMQTRPHLKATTNLAVDNFAFKDLLSIQKLRVRGELPTSETTPTMLKAEMTNLRRGNRQIQYGAVTVAGTRKAHVLQVQGWNNYSKFYVQLAGGFNPNNDWTGQIQRGVFDSVRAVLTQQQNANVVYRSATRQLYIGQHCWASKQSHLCFDQPILVSPNAGNISFVASDLNLNDFSAFMPDGLAMTGQLNGYAKASWAQGKHPNIDAKLITKNGQIGVTADDPDDPATTTSYQQLSLIAKSVTQGLLLRLDVKTENIGTGYANVVINPYNSALPMQGEIAFDRVDLKFLKPFVQDIRSISGTLAFAGKVSGTLTKPLLAGNLRLKDGALSLVSIPVNIHNLQLYSAIQQNHATVHGGFNSGKGVGKIDGQVDWIGEPRVQLNLQGNNLLVRQAPLVTAVINTNMAFDILPLQKNLNVKGNIEIPRALVNMPESSANVVNVSSDVRVLKAGQDALQVLRQSKPWKIQADVDLQLGNKVIFQGFNSRIPLVGRLYLTQRGLETAMSANGAIGVSQKVKIEPYGQTLDLNRAIVRFNGPVGNPTLDIDTTKNISGTTVGVRITGTASSPNIQVYNDGGLSEQEALNALLSGRIHEGSTSLNQTTTFKSDVNNTLAAAGISLGLGGTRAFTNQIGRTFGLSGLALDAEGTGNDTQVSVTGYLTPDLYLRYGVGVFTNVNKLTLRYQMNKRLYLEASQSLERAIDVFYNWRF</sequence>
<dbReference type="RefSeq" id="WP_004901148.1">
    <property type="nucleotide sequence ID" value="NZ_BBTI01000008.1"/>
</dbReference>
<keyword evidence="8" id="KW-1185">Reference proteome</keyword>
<evidence type="ECO:0000256" key="4">
    <source>
        <dbReference type="ARBA" id="ARBA00023136"/>
    </source>
</evidence>
<dbReference type="GO" id="GO:0005886">
    <property type="term" value="C:plasma membrane"/>
    <property type="evidence" value="ECO:0007669"/>
    <property type="project" value="InterPro"/>
</dbReference>
<dbReference type="STRING" id="396323.VH98_07085"/>
<protein>
    <recommendedName>
        <fullName evidence="6">Translocation and assembly module TamB C-terminal domain-containing protein</fullName>
    </recommendedName>
</protein>
<accession>V2UPP8</accession>
<dbReference type="GO" id="GO:0097347">
    <property type="term" value="C:TAM protein secretion complex"/>
    <property type="evidence" value="ECO:0007669"/>
    <property type="project" value="TreeGrafter"/>
</dbReference>
<name>V2UPP8_9GAMM</name>
<comment type="caution">
    <text evidence="7">The sequence shown here is derived from an EMBL/GenBank/DDBJ whole genome shotgun (WGS) entry which is preliminary data.</text>
</comment>